<dbReference type="CDD" id="cd08645">
    <property type="entry name" value="FMT_core_GART"/>
    <property type="match status" value="1"/>
</dbReference>
<dbReference type="InterPro" id="IPR002376">
    <property type="entry name" value="Formyl_transf_N"/>
</dbReference>
<dbReference type="Gene3D" id="3.40.50.170">
    <property type="entry name" value="Formyl transferase, N-terminal domain"/>
    <property type="match status" value="1"/>
</dbReference>
<evidence type="ECO:0000256" key="2">
    <source>
        <dbReference type="ARBA" id="ARBA00012254"/>
    </source>
</evidence>
<keyword evidence="4" id="KW-0658">Purine biosynthesis</keyword>
<dbReference type="PANTHER" id="PTHR43369">
    <property type="entry name" value="PHOSPHORIBOSYLGLYCINAMIDE FORMYLTRANSFERASE"/>
    <property type="match status" value="1"/>
</dbReference>
<dbReference type="Pfam" id="PF00551">
    <property type="entry name" value="Formyl_trans_N"/>
    <property type="match status" value="1"/>
</dbReference>
<keyword evidence="3" id="KW-0808">Transferase</keyword>
<name>A0A7S0WHM3_9CHLO</name>
<dbReference type="SUPFAM" id="SSF53328">
    <property type="entry name" value="Formyltransferase"/>
    <property type="match status" value="1"/>
</dbReference>
<dbReference type="EC" id="2.1.2.2" evidence="2"/>
<feature type="domain" description="Formyl transferase N-terminal" evidence="6">
    <location>
        <begin position="96"/>
        <end position="280"/>
    </location>
</feature>
<dbReference type="InterPro" id="IPR004607">
    <property type="entry name" value="GART"/>
</dbReference>
<dbReference type="GO" id="GO:0004644">
    <property type="term" value="F:phosphoribosylglycinamide formyltransferase activity"/>
    <property type="evidence" value="ECO:0007669"/>
    <property type="project" value="UniProtKB-EC"/>
</dbReference>
<dbReference type="PANTHER" id="PTHR43369:SF2">
    <property type="entry name" value="PHOSPHORIBOSYLGLYCINAMIDE FORMYLTRANSFERASE"/>
    <property type="match status" value="1"/>
</dbReference>
<comment type="pathway">
    <text evidence="1">Purine metabolism; IMP biosynthesis via de novo pathway; N(2)-formyl-N(1)-(5-phospho-D-ribosyl)glycinamide from N(1)-(5-phospho-D-ribosyl)glycinamide (10-formyl THF route): step 1/1.</text>
</comment>
<organism evidence="7">
    <name type="scientific">Pyramimonas obovata</name>
    <dbReference type="NCBI Taxonomy" id="1411642"/>
    <lineage>
        <taxon>Eukaryota</taxon>
        <taxon>Viridiplantae</taxon>
        <taxon>Chlorophyta</taxon>
        <taxon>Pyramimonadophyceae</taxon>
        <taxon>Pyramimonadales</taxon>
        <taxon>Pyramimonadaceae</taxon>
        <taxon>Pyramimonas</taxon>
        <taxon>Pyramimonas incertae sedis</taxon>
    </lineage>
</organism>
<evidence type="ECO:0000256" key="4">
    <source>
        <dbReference type="ARBA" id="ARBA00022755"/>
    </source>
</evidence>
<gene>
    <name evidence="7" type="ORF">POBO1169_LOCUS8878</name>
</gene>
<reference evidence="7" key="1">
    <citation type="submission" date="2021-01" db="EMBL/GenBank/DDBJ databases">
        <authorList>
            <person name="Corre E."/>
            <person name="Pelletier E."/>
            <person name="Niang G."/>
            <person name="Scheremetjew M."/>
            <person name="Finn R."/>
            <person name="Kale V."/>
            <person name="Holt S."/>
            <person name="Cochrane G."/>
            <person name="Meng A."/>
            <person name="Brown T."/>
            <person name="Cohen L."/>
        </authorList>
    </citation>
    <scope>NUCLEOTIDE SEQUENCE</scope>
    <source>
        <strain evidence="7">CCMP722</strain>
    </source>
</reference>
<evidence type="ECO:0000256" key="5">
    <source>
        <dbReference type="SAM" id="MobiDB-lite"/>
    </source>
</evidence>
<dbReference type="GO" id="GO:0006189">
    <property type="term" value="P:'de novo' IMP biosynthetic process"/>
    <property type="evidence" value="ECO:0007669"/>
    <property type="project" value="InterPro"/>
</dbReference>
<evidence type="ECO:0000256" key="3">
    <source>
        <dbReference type="ARBA" id="ARBA00022679"/>
    </source>
</evidence>
<dbReference type="HAMAP" id="MF_01930">
    <property type="entry name" value="PurN"/>
    <property type="match status" value="1"/>
</dbReference>
<protein>
    <recommendedName>
        <fullName evidence="2">phosphoribosylglycinamide formyltransferase 1</fullName>
        <ecNumber evidence="2">2.1.2.2</ecNumber>
    </recommendedName>
</protein>
<feature type="compositionally biased region" description="Polar residues" evidence="5">
    <location>
        <begin position="60"/>
        <end position="69"/>
    </location>
</feature>
<evidence type="ECO:0000313" key="7">
    <source>
        <dbReference type="EMBL" id="CAD8666977.1"/>
    </source>
</evidence>
<evidence type="ECO:0000259" key="6">
    <source>
        <dbReference type="Pfam" id="PF00551"/>
    </source>
</evidence>
<dbReference type="EMBL" id="HBFA01017375">
    <property type="protein sequence ID" value="CAD8666977.1"/>
    <property type="molecule type" value="Transcribed_RNA"/>
</dbReference>
<dbReference type="GO" id="GO:0009507">
    <property type="term" value="C:chloroplast"/>
    <property type="evidence" value="ECO:0007669"/>
    <property type="project" value="TreeGrafter"/>
</dbReference>
<feature type="region of interest" description="Disordered" evidence="5">
    <location>
        <begin position="53"/>
        <end position="72"/>
    </location>
</feature>
<dbReference type="AlphaFoldDB" id="A0A7S0WHM3"/>
<dbReference type="InterPro" id="IPR036477">
    <property type="entry name" value="Formyl_transf_N_sf"/>
</dbReference>
<accession>A0A7S0WHM3</accession>
<sequence length="308" mass="33660">MSAHLVLQRGLSQIPVCRQHDNCPQLRRSRSATQPHLATTKLPCLLRSRTAHHTGRHVATRQSSSNVRSTGRRTGEVCSSALGVRAASVDALPPKKKLCCFVSGGGSNMRKIYEAIQDGRINGEITVVVSDKPGCGGWKYAEERGMKTVQFPPKKGEPGLTASDVVQILKAEQIDYVLLAGYLKLVPADLVQAFPQAMLNIHPALLPAFGGKGYHGMNVHRAVVASGARWTGPTVHFIDEEYDRGTIAAQTPVPVYPTDSPEDVAQRVLEQEWIVYPEVVAALCSDSFEWREDGVIMLKSQDPQIAFK</sequence>
<proteinExistence type="inferred from homology"/>
<evidence type="ECO:0000256" key="1">
    <source>
        <dbReference type="ARBA" id="ARBA00005054"/>
    </source>
</evidence>